<dbReference type="InterPro" id="IPR051783">
    <property type="entry name" value="NAD(P)-dependent_oxidoreduct"/>
</dbReference>
<dbReference type="EMBL" id="KV426222">
    <property type="protein sequence ID" value="KZV84492.1"/>
    <property type="molecule type" value="Genomic_DNA"/>
</dbReference>
<dbReference type="InParanoid" id="A0A165DGN3"/>
<dbReference type="Gene3D" id="3.90.25.10">
    <property type="entry name" value="UDP-galactose 4-epimerase, domain 1"/>
    <property type="match status" value="1"/>
</dbReference>
<dbReference type="Gene3D" id="3.40.50.720">
    <property type="entry name" value="NAD(P)-binding Rossmann-like Domain"/>
    <property type="match status" value="1"/>
</dbReference>
<reference evidence="2 3" key="1">
    <citation type="journal article" date="2016" name="Mol. Biol. Evol.">
        <title>Comparative Genomics of Early-Diverging Mushroom-Forming Fungi Provides Insights into the Origins of Lignocellulose Decay Capabilities.</title>
        <authorList>
            <person name="Nagy L.G."/>
            <person name="Riley R."/>
            <person name="Tritt A."/>
            <person name="Adam C."/>
            <person name="Daum C."/>
            <person name="Floudas D."/>
            <person name="Sun H."/>
            <person name="Yadav J.S."/>
            <person name="Pangilinan J."/>
            <person name="Larsson K.H."/>
            <person name="Matsuura K."/>
            <person name="Barry K."/>
            <person name="Labutti K."/>
            <person name="Kuo R."/>
            <person name="Ohm R.A."/>
            <person name="Bhattacharya S.S."/>
            <person name="Shirouzu T."/>
            <person name="Yoshinaga Y."/>
            <person name="Martin F.M."/>
            <person name="Grigoriev I.V."/>
            <person name="Hibbett D.S."/>
        </authorList>
    </citation>
    <scope>NUCLEOTIDE SEQUENCE [LARGE SCALE GENOMIC DNA]</scope>
    <source>
        <strain evidence="2 3">HHB12029</strain>
    </source>
</reference>
<proteinExistence type="predicted"/>
<evidence type="ECO:0000259" key="1">
    <source>
        <dbReference type="PROSITE" id="PS50011"/>
    </source>
</evidence>
<keyword evidence="3" id="KW-1185">Reference proteome</keyword>
<name>A0A165DGN3_EXIGL</name>
<dbReference type="GO" id="GO:0005524">
    <property type="term" value="F:ATP binding"/>
    <property type="evidence" value="ECO:0007669"/>
    <property type="project" value="InterPro"/>
</dbReference>
<dbReference type="AlphaFoldDB" id="A0A165DGN3"/>
<dbReference type="InterPro" id="IPR001509">
    <property type="entry name" value="Epimerase_deHydtase"/>
</dbReference>
<dbReference type="Pfam" id="PF07714">
    <property type="entry name" value="PK_Tyr_Ser-Thr"/>
    <property type="match status" value="1"/>
</dbReference>
<dbReference type="InterPro" id="IPR036291">
    <property type="entry name" value="NAD(P)-bd_dom_sf"/>
</dbReference>
<dbReference type="InterPro" id="IPR001245">
    <property type="entry name" value="Ser-Thr/Tyr_kinase_cat_dom"/>
</dbReference>
<dbReference type="Gene3D" id="1.10.510.10">
    <property type="entry name" value="Transferase(Phosphotransferase) domain 1"/>
    <property type="match status" value="1"/>
</dbReference>
<dbReference type="Proteomes" id="UP000077266">
    <property type="component" value="Unassembled WGS sequence"/>
</dbReference>
<organism evidence="2 3">
    <name type="scientific">Exidia glandulosa HHB12029</name>
    <dbReference type="NCBI Taxonomy" id="1314781"/>
    <lineage>
        <taxon>Eukaryota</taxon>
        <taxon>Fungi</taxon>
        <taxon>Dikarya</taxon>
        <taxon>Basidiomycota</taxon>
        <taxon>Agaricomycotina</taxon>
        <taxon>Agaricomycetes</taxon>
        <taxon>Auriculariales</taxon>
        <taxon>Exidiaceae</taxon>
        <taxon>Exidia</taxon>
    </lineage>
</organism>
<dbReference type="GO" id="GO:0005737">
    <property type="term" value="C:cytoplasm"/>
    <property type="evidence" value="ECO:0007669"/>
    <property type="project" value="TreeGrafter"/>
</dbReference>
<dbReference type="SUPFAM" id="SSF51735">
    <property type="entry name" value="NAD(P)-binding Rossmann-fold domains"/>
    <property type="match status" value="1"/>
</dbReference>
<dbReference type="Pfam" id="PF01370">
    <property type="entry name" value="Epimerase"/>
    <property type="match status" value="1"/>
</dbReference>
<evidence type="ECO:0000313" key="2">
    <source>
        <dbReference type="EMBL" id="KZV84492.1"/>
    </source>
</evidence>
<feature type="domain" description="Protein kinase" evidence="1">
    <location>
        <begin position="1"/>
        <end position="290"/>
    </location>
</feature>
<evidence type="ECO:0000313" key="3">
    <source>
        <dbReference type="Proteomes" id="UP000077266"/>
    </source>
</evidence>
<dbReference type="PANTHER" id="PTHR48079">
    <property type="entry name" value="PROTEIN YEEZ"/>
    <property type="match status" value="1"/>
</dbReference>
<dbReference type="PANTHER" id="PTHR48079:SF6">
    <property type="entry name" value="NAD(P)-BINDING DOMAIN-CONTAINING PROTEIN-RELATED"/>
    <property type="match status" value="1"/>
</dbReference>
<dbReference type="GO" id="GO:0004672">
    <property type="term" value="F:protein kinase activity"/>
    <property type="evidence" value="ECO:0007669"/>
    <property type="project" value="InterPro"/>
</dbReference>
<gene>
    <name evidence="2" type="ORF">EXIGLDRAFT_776479</name>
</gene>
<dbReference type="InterPro" id="IPR000719">
    <property type="entry name" value="Prot_kinase_dom"/>
</dbReference>
<dbReference type="PROSITE" id="PS50011">
    <property type="entry name" value="PROTEIN_KINASE_DOM"/>
    <property type="match status" value="1"/>
</dbReference>
<dbReference type="STRING" id="1314781.A0A165DGN3"/>
<dbReference type="InterPro" id="IPR011009">
    <property type="entry name" value="Kinase-like_dom_sf"/>
</dbReference>
<dbReference type="GO" id="GO:0004029">
    <property type="term" value="F:aldehyde dehydrogenase (NAD+) activity"/>
    <property type="evidence" value="ECO:0007669"/>
    <property type="project" value="TreeGrafter"/>
</dbReference>
<dbReference type="SUPFAM" id="SSF56112">
    <property type="entry name" value="Protein kinase-like (PK-like)"/>
    <property type="match status" value="1"/>
</dbReference>
<protein>
    <recommendedName>
        <fullName evidence="1">Protein kinase domain-containing protein</fullName>
    </recommendedName>
</protein>
<dbReference type="OrthoDB" id="2130169at2759"/>
<sequence>MTTAAQREFIDRVHTFLALQHPNLLRIYGTSSSGLDTFVISPFLDLTPVFVRIDACHSLERRPIVLGVARALSYLHSHDIIHGGLDAYHVFLSPSNERPVFVHTSGTGVVGDKAQGKLDANFLAHPFDVRTIFALLALPYIQDANEEAVKNIPADVTSTSSDTEGYVDAWILSPPTVYGASSGIAGVAPRNSFQIPMIIAMALKMGQAVVVGEGTATWDNVHVQDLVEAYILFIAKALSSVGSKGFFTKLFNSNSKSSYAKFHNLNVASDRHARRHHRPLLTRARRHSYFGIQVYHRFVGICRGGQRARG</sequence>
<accession>A0A165DGN3</accession>